<evidence type="ECO:0000256" key="3">
    <source>
        <dbReference type="ARBA" id="ARBA00022833"/>
    </source>
</evidence>
<name>A0ABN7T9A1_OIKDI</name>
<keyword evidence="8" id="KW-1185">Reference proteome</keyword>
<dbReference type="Proteomes" id="UP001158576">
    <property type="component" value="Chromosome 2"/>
</dbReference>
<dbReference type="Gene3D" id="3.30.40.10">
    <property type="entry name" value="Zinc/RING finger domain, C3HC4 (zinc finger)"/>
    <property type="match status" value="1"/>
</dbReference>
<evidence type="ECO:0000256" key="5">
    <source>
        <dbReference type="SAM" id="Coils"/>
    </source>
</evidence>
<feature type="coiled-coil region" evidence="5">
    <location>
        <begin position="143"/>
        <end position="177"/>
    </location>
</feature>
<reference evidence="7 8" key="1">
    <citation type="submission" date="2021-04" db="EMBL/GenBank/DDBJ databases">
        <authorList>
            <person name="Bliznina A."/>
        </authorList>
    </citation>
    <scope>NUCLEOTIDE SEQUENCE [LARGE SCALE GENOMIC DNA]</scope>
</reference>
<keyword evidence="2 4" id="KW-0863">Zinc-finger</keyword>
<protein>
    <submittedName>
        <fullName evidence="7">Oidioi.mRNA.OKI2018_I69.chr2.g8292.t1.cds</fullName>
    </submittedName>
</protein>
<dbReference type="PROSITE" id="PS50089">
    <property type="entry name" value="ZF_RING_2"/>
    <property type="match status" value="1"/>
</dbReference>
<organism evidence="7 8">
    <name type="scientific">Oikopleura dioica</name>
    <name type="common">Tunicate</name>
    <dbReference type="NCBI Taxonomy" id="34765"/>
    <lineage>
        <taxon>Eukaryota</taxon>
        <taxon>Metazoa</taxon>
        <taxon>Chordata</taxon>
        <taxon>Tunicata</taxon>
        <taxon>Appendicularia</taxon>
        <taxon>Copelata</taxon>
        <taxon>Oikopleuridae</taxon>
        <taxon>Oikopleura</taxon>
    </lineage>
</organism>
<evidence type="ECO:0000256" key="1">
    <source>
        <dbReference type="ARBA" id="ARBA00022723"/>
    </source>
</evidence>
<evidence type="ECO:0000313" key="7">
    <source>
        <dbReference type="EMBL" id="CAG5114228.1"/>
    </source>
</evidence>
<feature type="domain" description="RING-type" evidence="6">
    <location>
        <begin position="245"/>
        <end position="288"/>
    </location>
</feature>
<dbReference type="EMBL" id="OU015567">
    <property type="protein sequence ID" value="CAG5114228.1"/>
    <property type="molecule type" value="Genomic_DNA"/>
</dbReference>
<evidence type="ECO:0000256" key="2">
    <source>
        <dbReference type="ARBA" id="ARBA00022771"/>
    </source>
</evidence>
<keyword evidence="3" id="KW-0862">Zinc</keyword>
<evidence type="ECO:0000259" key="6">
    <source>
        <dbReference type="PROSITE" id="PS50089"/>
    </source>
</evidence>
<evidence type="ECO:0000256" key="4">
    <source>
        <dbReference type="PROSITE-ProRule" id="PRU00175"/>
    </source>
</evidence>
<dbReference type="SUPFAM" id="SSF57850">
    <property type="entry name" value="RING/U-box"/>
    <property type="match status" value="1"/>
</dbReference>
<dbReference type="InterPro" id="IPR013083">
    <property type="entry name" value="Znf_RING/FYVE/PHD"/>
</dbReference>
<keyword evidence="1" id="KW-0479">Metal-binding</keyword>
<dbReference type="InterPro" id="IPR001841">
    <property type="entry name" value="Znf_RING"/>
</dbReference>
<accession>A0ABN7T9A1</accession>
<sequence length="308" mass="35838">MLISYGDYGKCVGSECDGVPTGTVEIEGRRLCETCETKEYGSDSPETENCSVVLSYRESDAKFKCLAYNDEESCKSKEVSFKDFFLGTCCEPASKVLVENEKAQEKQLNAVHYFYEDELNSLRGTKDAYATSKAKITRQGRSIKRHEGILEQLKKQAEEAEKKLIEAKKKVVDEEKLIEKKKKYVDEKKQENEYDKEDFIHREKEKNAVLKRFKQLSYEFHPVAAKLSLDEEVDAKESRKDFQYCKGCNEDYNDTDRQKSFLARCGHVACYECFKDEADDEDHPYCPLRWARDCQIKFHLHQVKPLYE</sequence>
<keyword evidence="5" id="KW-0175">Coiled coil</keyword>
<proteinExistence type="predicted"/>
<gene>
    <name evidence="7" type="ORF">OKIOD_LOCUS17057</name>
</gene>
<evidence type="ECO:0000313" key="8">
    <source>
        <dbReference type="Proteomes" id="UP001158576"/>
    </source>
</evidence>